<feature type="compositionally biased region" description="Basic residues" evidence="1">
    <location>
        <begin position="1"/>
        <end position="16"/>
    </location>
</feature>
<evidence type="ECO:0000313" key="4">
    <source>
        <dbReference type="Proteomes" id="UP000236319"/>
    </source>
</evidence>
<protein>
    <recommendedName>
        <fullName evidence="2">DOT1 domain-containing protein</fullName>
    </recommendedName>
</protein>
<dbReference type="EMBL" id="BDSA01000001">
    <property type="protein sequence ID" value="GBE59516.1"/>
    <property type="molecule type" value="Genomic_DNA"/>
</dbReference>
<dbReference type="Pfam" id="PF08123">
    <property type="entry name" value="DOT1"/>
    <property type="match status" value="1"/>
</dbReference>
<comment type="caution">
    <text evidence="3">The sequence shown here is derived from an EMBL/GenBank/DDBJ whole genome shotgun (WGS) entry which is preliminary data.</text>
</comment>
<dbReference type="GO" id="GO:0031151">
    <property type="term" value="F:histone H3K79 methyltransferase activity"/>
    <property type="evidence" value="ECO:0007669"/>
    <property type="project" value="InterPro"/>
</dbReference>
<gene>
    <name evidence="3" type="ORF">BOVATA_010090</name>
</gene>
<feature type="region of interest" description="Disordered" evidence="1">
    <location>
        <begin position="307"/>
        <end position="329"/>
    </location>
</feature>
<dbReference type="RefSeq" id="XP_028865759.1">
    <property type="nucleotide sequence ID" value="XM_029009926.1"/>
</dbReference>
<feature type="domain" description="DOT1" evidence="2">
    <location>
        <begin position="152"/>
        <end position="219"/>
    </location>
</feature>
<feature type="region of interest" description="Disordered" evidence="1">
    <location>
        <begin position="1"/>
        <end position="28"/>
    </location>
</feature>
<proteinExistence type="predicted"/>
<dbReference type="AlphaFoldDB" id="A0A2H6K938"/>
<feature type="compositionally biased region" description="Polar residues" evidence="1">
    <location>
        <begin position="490"/>
        <end position="499"/>
    </location>
</feature>
<organism evidence="3 4">
    <name type="scientific">Babesia ovata</name>
    <dbReference type="NCBI Taxonomy" id="189622"/>
    <lineage>
        <taxon>Eukaryota</taxon>
        <taxon>Sar</taxon>
        <taxon>Alveolata</taxon>
        <taxon>Apicomplexa</taxon>
        <taxon>Aconoidasida</taxon>
        <taxon>Piroplasmida</taxon>
        <taxon>Babesiidae</taxon>
        <taxon>Babesia</taxon>
    </lineage>
</organism>
<dbReference type="InterPro" id="IPR025789">
    <property type="entry name" value="DOT1_dom"/>
</dbReference>
<accession>A0A2H6K938</accession>
<feature type="compositionally biased region" description="Polar residues" evidence="1">
    <location>
        <begin position="307"/>
        <end position="320"/>
    </location>
</feature>
<reference evidence="3 4" key="1">
    <citation type="journal article" date="2017" name="BMC Genomics">
        <title>Whole-genome assembly of Babesia ovata and comparative genomics between closely related pathogens.</title>
        <authorList>
            <person name="Yamagishi J."/>
            <person name="Asada M."/>
            <person name="Hakimi H."/>
            <person name="Tanaka T.Q."/>
            <person name="Sugimoto C."/>
            <person name="Kawazu S."/>
        </authorList>
    </citation>
    <scope>NUCLEOTIDE SEQUENCE [LARGE SCALE GENOMIC DNA]</scope>
    <source>
        <strain evidence="3 4">Miyake</strain>
    </source>
</reference>
<evidence type="ECO:0000313" key="3">
    <source>
        <dbReference type="EMBL" id="GBE59516.1"/>
    </source>
</evidence>
<dbReference type="InterPro" id="IPR029063">
    <property type="entry name" value="SAM-dependent_MTases_sf"/>
</dbReference>
<name>A0A2H6K938_9APIC</name>
<dbReference type="VEuPathDB" id="PiroplasmaDB:BOVATA_010090"/>
<evidence type="ECO:0000256" key="1">
    <source>
        <dbReference type="SAM" id="MobiDB-lite"/>
    </source>
</evidence>
<dbReference type="GeneID" id="39873286"/>
<keyword evidence="4" id="KW-1185">Reference proteome</keyword>
<feature type="compositionally biased region" description="Basic residues" evidence="1">
    <location>
        <begin position="474"/>
        <end position="483"/>
    </location>
</feature>
<feature type="region of interest" description="Disordered" evidence="1">
    <location>
        <begin position="457"/>
        <end position="500"/>
    </location>
</feature>
<dbReference type="OrthoDB" id="443402at2759"/>
<dbReference type="Proteomes" id="UP000236319">
    <property type="component" value="Unassembled WGS sequence"/>
</dbReference>
<sequence length="608" mass="67331">MDSLTHGHHMASKRVHSHPEEEDNYSGADCGVDGHITCGGSKRRQVEGQMLADLHKVEPVSEPTDMATGSPSNLVSCSIGDIPQLLSHRRCRSGDTQRTVSSNPCNDPFEEYSQLARSIFRRIYYDLSRGIEVGDNGISYLFKSCINDISTSTYGMYGEIRPACLAKVCEEMVRFGMDERSVVVDLGSGRGAPNFLFAHQVRVFASIGIELCPVSYGLSVHNLMHYLKLDVASGIRELTSFGGVNVGDVLSPISEVLAKKLSSVEPDDTMQTPQRNRLTKDDNDDSASSGERTALGVNDSVVTNYESSSTYGDSTSATPTKDTESSNDDEEAFYRAMHRMSVTPSKLSVAFCNEDISAFDHFEGASHLYSFDIAMEKALVNNIVRQFSNTRSAWLFASFNGDLIERFELKDCFLANRIPCQMYKSGERRFCYIYVKNNWEQLKMEHDAAISEMFGLPLPTNATPPQPEVATTGRKLRPRRSRTPTRGGNAASSDSSDTPLKSAKSMLVSQFDEPVGLIEAVKLAKMPLEAQLGWYAKKIARPQEVVTRSKVVNSTERVRMGLASQRSKLLEMIATSTDPRNTAKYVGMLKRHLQQKYMPTRSFAPPSA</sequence>
<evidence type="ECO:0000259" key="2">
    <source>
        <dbReference type="Pfam" id="PF08123"/>
    </source>
</evidence>
<dbReference type="Gene3D" id="3.40.50.150">
    <property type="entry name" value="Vaccinia Virus protein VP39"/>
    <property type="match status" value="1"/>
</dbReference>
<feature type="region of interest" description="Disordered" evidence="1">
    <location>
        <begin position="262"/>
        <end position="293"/>
    </location>
</feature>